<keyword evidence="2" id="KW-1185">Reference proteome</keyword>
<dbReference type="NCBIfam" id="TIGR01484">
    <property type="entry name" value="HAD-SF-IIB"/>
    <property type="match status" value="1"/>
</dbReference>
<evidence type="ECO:0000313" key="2">
    <source>
        <dbReference type="Proteomes" id="UP000245368"/>
    </source>
</evidence>
<dbReference type="RefSeq" id="WP_109828078.1">
    <property type="nucleotide sequence ID" value="NZ_CP029494.1"/>
</dbReference>
<dbReference type="GO" id="GO:0016791">
    <property type="term" value="F:phosphatase activity"/>
    <property type="evidence" value="ECO:0007669"/>
    <property type="project" value="TreeGrafter"/>
</dbReference>
<dbReference type="InterPro" id="IPR006379">
    <property type="entry name" value="HAD-SF_hydro_IIB"/>
</dbReference>
<accession>A0A2Z3JV25</accession>
<dbReference type="OrthoDB" id="9806027at2"/>
<dbReference type="Gene3D" id="3.40.50.1000">
    <property type="entry name" value="HAD superfamily/HAD-like"/>
    <property type="match status" value="1"/>
</dbReference>
<dbReference type="InterPro" id="IPR023214">
    <property type="entry name" value="HAD_sf"/>
</dbReference>
<proteinExistence type="predicted"/>
<dbReference type="InterPro" id="IPR036412">
    <property type="entry name" value="HAD-like_sf"/>
</dbReference>
<sequence>MSTPLPPRLLAFDLDGTLILEAGLVVPEATRAALKRLKRAGVKTAIITGRDQPPPGVLDAAQPEAVATSNGGRIDIGGELHQELRFSESELSAVLAHQLGEARVIAFTSRAVYIDVPPGLPAPVWLSRREHHPLSEVPVHEVIKVGFYHPEVGRWRDTLRGEYGHLVYTGAQDPYPEFLTVTPAGADKGAALSVIAEQLGIPMPQVMVFGDSDNDEAMFAVAGRAVQVGRLPLLERYAHARVEGPEVLGAYLHALADELEAEGRAPRKPQMQR</sequence>
<dbReference type="SUPFAM" id="SSF56784">
    <property type="entry name" value="HAD-like"/>
    <property type="match status" value="1"/>
</dbReference>
<dbReference type="PANTHER" id="PTHR10000:SF8">
    <property type="entry name" value="HAD SUPERFAMILY HYDROLASE-LIKE, TYPE 3"/>
    <property type="match status" value="1"/>
</dbReference>
<dbReference type="Pfam" id="PF08282">
    <property type="entry name" value="Hydrolase_3"/>
    <property type="match status" value="1"/>
</dbReference>
<name>A0A2Z3JV25_9DEIO</name>
<dbReference type="GO" id="GO:0005829">
    <property type="term" value="C:cytosol"/>
    <property type="evidence" value="ECO:0007669"/>
    <property type="project" value="TreeGrafter"/>
</dbReference>
<gene>
    <name evidence="1" type="ORF">DKM44_14900</name>
</gene>
<reference evidence="1 2" key="1">
    <citation type="submission" date="2018-05" db="EMBL/GenBank/DDBJ databases">
        <title>Complete Genome Sequence of Deinococcus sp. strain 17bor-2.</title>
        <authorList>
            <person name="Srinivasan S."/>
        </authorList>
    </citation>
    <scope>NUCLEOTIDE SEQUENCE [LARGE SCALE GENOMIC DNA]</scope>
    <source>
        <strain evidence="1 2">17bor-2</strain>
    </source>
</reference>
<organism evidence="1 2">
    <name type="scientific">Deinococcus irradiatisoli</name>
    <dbReference type="NCBI Taxonomy" id="2202254"/>
    <lineage>
        <taxon>Bacteria</taxon>
        <taxon>Thermotogati</taxon>
        <taxon>Deinococcota</taxon>
        <taxon>Deinococci</taxon>
        <taxon>Deinococcales</taxon>
        <taxon>Deinococcaceae</taxon>
        <taxon>Deinococcus</taxon>
    </lineage>
</organism>
<dbReference type="GO" id="GO:0000287">
    <property type="term" value="F:magnesium ion binding"/>
    <property type="evidence" value="ECO:0007669"/>
    <property type="project" value="TreeGrafter"/>
</dbReference>
<protein>
    <submittedName>
        <fullName evidence="1">HAD family phosphatase</fullName>
    </submittedName>
</protein>
<dbReference type="Proteomes" id="UP000245368">
    <property type="component" value="Chromosome"/>
</dbReference>
<evidence type="ECO:0000313" key="1">
    <source>
        <dbReference type="EMBL" id="AWN24354.1"/>
    </source>
</evidence>
<dbReference type="Gene3D" id="3.30.1240.10">
    <property type="match status" value="1"/>
</dbReference>
<dbReference type="KEGG" id="dez:DKM44_14900"/>
<dbReference type="PANTHER" id="PTHR10000">
    <property type="entry name" value="PHOSPHOSERINE PHOSPHATASE"/>
    <property type="match status" value="1"/>
</dbReference>
<dbReference type="EMBL" id="CP029494">
    <property type="protein sequence ID" value="AWN24354.1"/>
    <property type="molecule type" value="Genomic_DNA"/>
</dbReference>
<dbReference type="AlphaFoldDB" id="A0A2Z3JV25"/>